<keyword evidence="2" id="KW-1185">Reference proteome</keyword>
<organism evidence="1 2">
    <name type="scientific">Streptomyces werraensis</name>
    <dbReference type="NCBI Taxonomy" id="68284"/>
    <lineage>
        <taxon>Bacteria</taxon>
        <taxon>Bacillati</taxon>
        <taxon>Actinomycetota</taxon>
        <taxon>Actinomycetes</taxon>
        <taxon>Kitasatosporales</taxon>
        <taxon>Streptomycetaceae</taxon>
        <taxon>Streptomyces</taxon>
    </lineage>
</organism>
<dbReference type="PANTHER" id="PTHR34613">
    <property type="entry name" value="SLL0800 PROTEIN"/>
    <property type="match status" value="1"/>
</dbReference>
<dbReference type="Proteomes" id="UP001552527">
    <property type="component" value="Unassembled WGS sequence"/>
</dbReference>
<gene>
    <name evidence="1" type="ORF">AB0K95_09120</name>
</gene>
<protein>
    <recommendedName>
        <fullName evidence="3">Transposase</fullName>
    </recommendedName>
</protein>
<name>A0ABV3JB77_9ACTN</name>
<dbReference type="RefSeq" id="WP_364019986.1">
    <property type="nucleotide sequence ID" value="NZ_JBFATD010000003.1"/>
</dbReference>
<accession>A0ABV3JB77</accession>
<proteinExistence type="predicted"/>
<comment type="caution">
    <text evidence="1">The sequence shown here is derived from an EMBL/GenBank/DDBJ whole genome shotgun (WGS) entry which is preliminary data.</text>
</comment>
<evidence type="ECO:0000313" key="1">
    <source>
        <dbReference type="EMBL" id="MEV5245415.1"/>
    </source>
</evidence>
<evidence type="ECO:0008006" key="3">
    <source>
        <dbReference type="Google" id="ProtNLM"/>
    </source>
</evidence>
<reference evidence="1 2" key="1">
    <citation type="submission" date="2024-06" db="EMBL/GenBank/DDBJ databases">
        <title>The Natural Products Discovery Center: Release of the First 8490 Sequenced Strains for Exploring Actinobacteria Biosynthetic Diversity.</title>
        <authorList>
            <person name="Kalkreuter E."/>
            <person name="Kautsar S.A."/>
            <person name="Yang D."/>
            <person name="Bader C.D."/>
            <person name="Teijaro C.N."/>
            <person name="Fluegel L."/>
            <person name="Davis C.M."/>
            <person name="Simpson J.R."/>
            <person name="Lauterbach L."/>
            <person name="Steele A.D."/>
            <person name="Gui C."/>
            <person name="Meng S."/>
            <person name="Li G."/>
            <person name="Viehrig K."/>
            <person name="Ye F."/>
            <person name="Su P."/>
            <person name="Kiefer A.F."/>
            <person name="Nichols A."/>
            <person name="Cepeda A.J."/>
            <person name="Yan W."/>
            <person name="Fan B."/>
            <person name="Jiang Y."/>
            <person name="Adhikari A."/>
            <person name="Zheng C.-J."/>
            <person name="Schuster L."/>
            <person name="Cowan T.M."/>
            <person name="Smanski M.J."/>
            <person name="Chevrette M.G."/>
            <person name="De Carvalho L.P.S."/>
            <person name="Shen B."/>
        </authorList>
    </citation>
    <scope>NUCLEOTIDE SEQUENCE [LARGE SCALE GENOMIC DNA]</scope>
    <source>
        <strain evidence="1 2">NPDC052768</strain>
    </source>
</reference>
<sequence length="91" mass="10149">MQDVVTHFPGHGTLFEEKYLEGKAEGEARGKAEGEARGILRVLEVRGLPLSDDVRQRITACTDLDRLNEWLERSGTVEHAEDLFTEEGPVA</sequence>
<evidence type="ECO:0000313" key="2">
    <source>
        <dbReference type="Proteomes" id="UP001552527"/>
    </source>
</evidence>
<dbReference type="PANTHER" id="PTHR34613:SF1">
    <property type="entry name" value="SLL6017 PROTEIN"/>
    <property type="match status" value="1"/>
</dbReference>
<dbReference type="EMBL" id="JBFATE010000003">
    <property type="protein sequence ID" value="MEV5245415.1"/>
    <property type="molecule type" value="Genomic_DNA"/>
</dbReference>